<dbReference type="Pfam" id="PF06776">
    <property type="entry name" value="IalB"/>
    <property type="match status" value="1"/>
</dbReference>
<organism evidence="2 3">
    <name type="scientific">Henriciella algicola</name>
    <dbReference type="NCBI Taxonomy" id="1608422"/>
    <lineage>
        <taxon>Bacteria</taxon>
        <taxon>Pseudomonadati</taxon>
        <taxon>Pseudomonadota</taxon>
        <taxon>Alphaproteobacteria</taxon>
        <taxon>Hyphomonadales</taxon>
        <taxon>Hyphomonadaceae</taxon>
        <taxon>Henriciella</taxon>
    </lineage>
</organism>
<comment type="caution">
    <text evidence="2">The sequence shown here is derived from an EMBL/GenBank/DDBJ whole genome shotgun (WGS) entry which is preliminary data.</text>
</comment>
<evidence type="ECO:0000256" key="1">
    <source>
        <dbReference type="SAM" id="SignalP"/>
    </source>
</evidence>
<sequence length="165" mass="17469">MIRIAAIAALCSAVAIPAATAAPTAIGRYENWTVFTEEVGGEKLCYAATEATDKAPQSANHGDVWFFVSNWASGKARSQPSLKVGYDLRADLPARASVGRSGWTLYGVGGEAFAQDRDDSQIVDALRRGSELHVEAVSSRNTQVSYHFSLSGSAAAIDKASSLCR</sequence>
<reference evidence="2 3" key="1">
    <citation type="submission" date="2018-08" db="EMBL/GenBank/DDBJ databases">
        <title>Henriciella mobilis sp. nov., isolated from seawater.</title>
        <authorList>
            <person name="Cheng H."/>
            <person name="Wu Y.-H."/>
            <person name="Xu X.-W."/>
            <person name="Guo L.-L."/>
        </authorList>
    </citation>
    <scope>NUCLEOTIDE SEQUENCE [LARGE SCALE GENOMIC DNA]</scope>
    <source>
        <strain evidence="2 3">CCUG67844</strain>
    </source>
</reference>
<dbReference type="Gene3D" id="2.60.40.1880">
    <property type="entry name" value="Invasion associated locus B (IalB) protein"/>
    <property type="match status" value="1"/>
</dbReference>
<dbReference type="InterPro" id="IPR010642">
    <property type="entry name" value="Invasion_prot_B"/>
</dbReference>
<feature type="signal peptide" evidence="1">
    <location>
        <begin position="1"/>
        <end position="21"/>
    </location>
</feature>
<gene>
    <name evidence="2" type="ORF">D1222_05175</name>
</gene>
<accession>A0A399RJ10</accession>
<evidence type="ECO:0008006" key="4">
    <source>
        <dbReference type="Google" id="ProtNLM"/>
    </source>
</evidence>
<feature type="chain" id="PRO_5017326784" description="Invasion associated locus B family protein" evidence="1">
    <location>
        <begin position="22"/>
        <end position="165"/>
    </location>
</feature>
<dbReference type="InterPro" id="IPR038696">
    <property type="entry name" value="IalB_sf"/>
</dbReference>
<dbReference type="OrthoDB" id="9806572at2"/>
<evidence type="ECO:0000313" key="2">
    <source>
        <dbReference type="EMBL" id="RIJ31636.1"/>
    </source>
</evidence>
<evidence type="ECO:0000313" key="3">
    <source>
        <dbReference type="Proteomes" id="UP000265845"/>
    </source>
</evidence>
<keyword evidence="1" id="KW-0732">Signal</keyword>
<dbReference type="Proteomes" id="UP000265845">
    <property type="component" value="Unassembled WGS sequence"/>
</dbReference>
<proteinExistence type="predicted"/>
<dbReference type="EMBL" id="QWGA01000003">
    <property type="protein sequence ID" value="RIJ31636.1"/>
    <property type="molecule type" value="Genomic_DNA"/>
</dbReference>
<dbReference type="RefSeq" id="WP_119453129.1">
    <property type="nucleotide sequence ID" value="NZ_QWGA01000003.1"/>
</dbReference>
<name>A0A399RJ10_9PROT</name>
<protein>
    <recommendedName>
        <fullName evidence="4">Invasion associated locus B family protein</fullName>
    </recommendedName>
</protein>
<dbReference type="AlphaFoldDB" id="A0A399RJ10"/>
<keyword evidence="3" id="KW-1185">Reference proteome</keyword>